<organism evidence="4 5">
    <name type="scientific">Oldenlandia corymbosa var. corymbosa</name>
    <dbReference type="NCBI Taxonomy" id="529605"/>
    <lineage>
        <taxon>Eukaryota</taxon>
        <taxon>Viridiplantae</taxon>
        <taxon>Streptophyta</taxon>
        <taxon>Embryophyta</taxon>
        <taxon>Tracheophyta</taxon>
        <taxon>Spermatophyta</taxon>
        <taxon>Magnoliopsida</taxon>
        <taxon>eudicotyledons</taxon>
        <taxon>Gunneridae</taxon>
        <taxon>Pentapetalae</taxon>
        <taxon>asterids</taxon>
        <taxon>lamiids</taxon>
        <taxon>Gentianales</taxon>
        <taxon>Rubiaceae</taxon>
        <taxon>Rubioideae</taxon>
        <taxon>Spermacoceae</taxon>
        <taxon>Hedyotis-Oldenlandia complex</taxon>
        <taxon>Oldenlandia</taxon>
    </lineage>
</organism>
<dbReference type="EMBL" id="CATKSE010000001">
    <property type="protein sequence ID" value="CAI9086940.1"/>
    <property type="molecule type" value="Genomic_DNA"/>
</dbReference>
<feature type="compositionally biased region" description="Polar residues" evidence="2">
    <location>
        <begin position="186"/>
        <end position="203"/>
    </location>
</feature>
<reference evidence="4" key="1">
    <citation type="submission" date="2023-03" db="EMBL/GenBank/DDBJ databases">
        <authorList>
            <person name="Julca I."/>
        </authorList>
    </citation>
    <scope>NUCLEOTIDE SEQUENCE</scope>
</reference>
<keyword evidence="5" id="KW-1185">Reference proteome</keyword>
<dbReference type="InterPro" id="IPR007726">
    <property type="entry name" value="SS18_N"/>
</dbReference>
<dbReference type="Pfam" id="PF05030">
    <property type="entry name" value="SSXT"/>
    <property type="match status" value="1"/>
</dbReference>
<comment type="similarity">
    <text evidence="1">Belongs to the SS18 family.</text>
</comment>
<evidence type="ECO:0000313" key="5">
    <source>
        <dbReference type="Proteomes" id="UP001161247"/>
    </source>
</evidence>
<feature type="compositionally biased region" description="Low complexity" evidence="2">
    <location>
        <begin position="94"/>
        <end position="116"/>
    </location>
</feature>
<evidence type="ECO:0000313" key="4">
    <source>
        <dbReference type="EMBL" id="CAI9086940.1"/>
    </source>
</evidence>
<feature type="domain" description="SS18 N-terminal" evidence="3">
    <location>
        <begin position="24"/>
        <end position="78"/>
    </location>
</feature>
<comment type="caution">
    <text evidence="4">The sequence shown here is derived from an EMBL/GenBank/DDBJ whole genome shotgun (WGS) entry which is preliminary data.</text>
</comment>
<feature type="compositionally biased region" description="Polar residues" evidence="2">
    <location>
        <begin position="1"/>
        <end position="11"/>
    </location>
</feature>
<gene>
    <name evidence="4" type="ORF">OLC1_LOCUS24903</name>
</gene>
<evidence type="ECO:0000259" key="3">
    <source>
        <dbReference type="Pfam" id="PF05030"/>
    </source>
</evidence>
<accession>A0AAV1BWN9</accession>
<proteinExistence type="inferred from homology"/>
<protein>
    <submittedName>
        <fullName evidence="4">OLC1v1020878C1</fullName>
    </submittedName>
</protein>
<feature type="region of interest" description="Disordered" evidence="2">
    <location>
        <begin position="153"/>
        <end position="203"/>
    </location>
</feature>
<evidence type="ECO:0000256" key="2">
    <source>
        <dbReference type="SAM" id="MobiDB-lite"/>
    </source>
</evidence>
<feature type="compositionally biased region" description="Pro residues" evidence="2">
    <location>
        <begin position="77"/>
        <end position="93"/>
    </location>
</feature>
<evidence type="ECO:0000256" key="1">
    <source>
        <dbReference type="ARBA" id="ARBA00007945"/>
    </source>
</evidence>
<feature type="region of interest" description="Disordered" evidence="2">
    <location>
        <begin position="1"/>
        <end position="24"/>
    </location>
</feature>
<name>A0AAV1BWN9_OLDCO</name>
<dbReference type="AlphaFoldDB" id="A0AAV1BWN9"/>
<sequence>MQQQPTTLNSSPVPAPPLPFPPNSITTEQIQKCLDDNKNLILAILENQNLGKVNECAQYQAVLQRNLMYLAAIADAQPPPSTSAPPSQLPPNSNPQEGHYMQQHAQNTALQQQQQLQGGIPLQKLPFQLNAMRSDQQQQQQLFHLQAQAQQHQQQFQGQAGMHHISQAGLSNSGGLMEGRGGKQNPMDTNSGDGQGKSTLGHH</sequence>
<dbReference type="Proteomes" id="UP001161247">
    <property type="component" value="Unassembled WGS sequence"/>
</dbReference>
<feature type="region of interest" description="Disordered" evidence="2">
    <location>
        <begin position="77"/>
        <end position="116"/>
    </location>
</feature>
<feature type="compositionally biased region" description="Pro residues" evidence="2">
    <location>
        <begin position="13"/>
        <end position="22"/>
    </location>
</feature>